<comment type="caution">
    <text evidence="1">The sequence shown here is derived from an EMBL/GenBank/DDBJ whole genome shotgun (WGS) entry which is preliminary data.</text>
</comment>
<proteinExistence type="predicted"/>
<accession>A0A2A2JFV2</accession>
<evidence type="ECO:0000313" key="1">
    <source>
        <dbReference type="EMBL" id="PAV60613.1"/>
    </source>
</evidence>
<dbReference type="Proteomes" id="UP000218231">
    <property type="component" value="Unassembled WGS sequence"/>
</dbReference>
<reference evidence="1 2" key="1">
    <citation type="journal article" date="2017" name="Curr. Biol.">
        <title>Genome architecture and evolution of a unichromosomal asexual nematode.</title>
        <authorList>
            <person name="Fradin H."/>
            <person name="Zegar C."/>
            <person name="Gutwein M."/>
            <person name="Lucas J."/>
            <person name="Kovtun M."/>
            <person name="Corcoran D."/>
            <person name="Baugh L.R."/>
            <person name="Kiontke K."/>
            <person name="Gunsalus K."/>
            <person name="Fitch D.H."/>
            <person name="Piano F."/>
        </authorList>
    </citation>
    <scope>NUCLEOTIDE SEQUENCE [LARGE SCALE GENOMIC DNA]</scope>
    <source>
        <strain evidence="1">PF1309</strain>
    </source>
</reference>
<organism evidence="1 2">
    <name type="scientific">Diploscapter pachys</name>
    <dbReference type="NCBI Taxonomy" id="2018661"/>
    <lineage>
        <taxon>Eukaryota</taxon>
        <taxon>Metazoa</taxon>
        <taxon>Ecdysozoa</taxon>
        <taxon>Nematoda</taxon>
        <taxon>Chromadorea</taxon>
        <taxon>Rhabditida</taxon>
        <taxon>Rhabditina</taxon>
        <taxon>Rhabditomorpha</taxon>
        <taxon>Rhabditoidea</taxon>
        <taxon>Rhabditidae</taxon>
        <taxon>Diploscapter</taxon>
    </lineage>
</organism>
<name>A0A2A2JFV2_9BILA</name>
<sequence length="103" mass="10719">MQPFQSLCPTGSDPIGPAIFGACPMLSQVGYDGQTCCALDNSFEPEMFSSGMMQQGPAGFDGMGPGFMPGFEGPPGCCDNNLPPIDLMDMNMPGPGVMPFGPF</sequence>
<gene>
    <name evidence="1" type="ORF">WR25_17999</name>
</gene>
<dbReference type="EMBL" id="LIAE01010459">
    <property type="protein sequence ID" value="PAV60613.1"/>
    <property type="molecule type" value="Genomic_DNA"/>
</dbReference>
<evidence type="ECO:0000313" key="2">
    <source>
        <dbReference type="Proteomes" id="UP000218231"/>
    </source>
</evidence>
<dbReference type="AlphaFoldDB" id="A0A2A2JFV2"/>
<protein>
    <submittedName>
        <fullName evidence="1">Uncharacterized protein</fullName>
    </submittedName>
</protein>
<keyword evidence="2" id="KW-1185">Reference proteome</keyword>